<dbReference type="STRING" id="1618345.UT18_C0020G0015"/>
<dbReference type="SUPFAM" id="SSF52540">
    <property type="entry name" value="P-loop containing nucleoside triphosphate hydrolases"/>
    <property type="match status" value="1"/>
</dbReference>
<name>A0A0G0LND6_UNCC2</name>
<reference evidence="7 8" key="1">
    <citation type="journal article" date="2015" name="Nature">
        <title>rRNA introns, odd ribosomes, and small enigmatic genomes across a large radiation of phyla.</title>
        <authorList>
            <person name="Brown C.T."/>
            <person name="Hug L.A."/>
            <person name="Thomas B.C."/>
            <person name="Sharon I."/>
            <person name="Castelle C.J."/>
            <person name="Singh A."/>
            <person name="Wilkins M.J."/>
            <person name="Williams K.H."/>
            <person name="Banfield J.F."/>
        </authorList>
    </citation>
    <scope>NUCLEOTIDE SEQUENCE [LARGE SCALE GENOMIC DNA]</scope>
</reference>
<evidence type="ECO:0000313" key="7">
    <source>
        <dbReference type="EMBL" id="KKQ93408.1"/>
    </source>
</evidence>
<comment type="caution">
    <text evidence="7">The sequence shown here is derived from an EMBL/GenBank/DDBJ whole genome shotgun (WGS) entry which is preliminary data.</text>
</comment>
<dbReference type="GO" id="GO:0005524">
    <property type="term" value="F:ATP binding"/>
    <property type="evidence" value="ECO:0007669"/>
    <property type="project" value="UniProtKB-KW"/>
</dbReference>
<sequence length="82" mass="8834">MRILLSGPPGTGKSAQASLISKKYNIPAVSAGDLLRNEIANKTAIGKKIESYVDKGDLAPDELVDQVVKAKLKKHPEGFKKF</sequence>
<comment type="subunit">
    <text evidence="6">Monomer.</text>
</comment>
<evidence type="ECO:0000256" key="3">
    <source>
        <dbReference type="ARBA" id="ARBA00022741"/>
    </source>
</evidence>
<dbReference type="GO" id="GO:0005737">
    <property type="term" value="C:cytoplasm"/>
    <property type="evidence" value="ECO:0007669"/>
    <property type="project" value="UniProtKB-SubCell"/>
</dbReference>
<dbReference type="EMBL" id="LBVV01000020">
    <property type="protein sequence ID" value="KKQ93408.1"/>
    <property type="molecule type" value="Genomic_DNA"/>
</dbReference>
<dbReference type="Proteomes" id="UP000034207">
    <property type="component" value="Unassembled WGS sequence"/>
</dbReference>
<protein>
    <recommendedName>
        <fullName evidence="6">Adenylate kinase</fullName>
        <ecNumber evidence="6">2.7.4.3</ecNumber>
    </recommendedName>
</protein>
<dbReference type="InterPro" id="IPR000850">
    <property type="entry name" value="Adenylat/UMP-CMP_kin"/>
</dbReference>
<dbReference type="Gene3D" id="3.40.50.300">
    <property type="entry name" value="P-loop containing nucleotide triphosphate hydrolases"/>
    <property type="match status" value="1"/>
</dbReference>
<keyword evidence="4 5" id="KW-0418">Kinase</keyword>
<evidence type="ECO:0000256" key="4">
    <source>
        <dbReference type="ARBA" id="ARBA00022777"/>
    </source>
</evidence>
<evidence type="ECO:0000313" key="8">
    <source>
        <dbReference type="Proteomes" id="UP000034207"/>
    </source>
</evidence>
<keyword evidence="1 5" id="KW-0808">Transferase</keyword>
<keyword evidence="6" id="KW-0067">ATP-binding</keyword>
<evidence type="ECO:0000256" key="5">
    <source>
        <dbReference type="RuleBase" id="RU003330"/>
    </source>
</evidence>
<evidence type="ECO:0000256" key="1">
    <source>
        <dbReference type="ARBA" id="ARBA00022679"/>
    </source>
</evidence>
<keyword evidence="2" id="KW-0545">Nucleotide biosynthesis</keyword>
<keyword evidence="3 6" id="KW-0547">Nucleotide-binding</keyword>
<dbReference type="InterPro" id="IPR027417">
    <property type="entry name" value="P-loop_NTPase"/>
</dbReference>
<comment type="similarity">
    <text evidence="5">Belongs to the adenylate kinase family.</text>
</comment>
<dbReference type="PANTHER" id="PTHR23359">
    <property type="entry name" value="NUCLEOTIDE KINASE"/>
    <property type="match status" value="1"/>
</dbReference>
<evidence type="ECO:0000256" key="6">
    <source>
        <dbReference type="RuleBase" id="RU003331"/>
    </source>
</evidence>
<gene>
    <name evidence="7" type="ORF">UT18_C0020G0015</name>
</gene>
<dbReference type="EC" id="2.7.4.3" evidence="6"/>
<dbReference type="GO" id="GO:0004017">
    <property type="term" value="F:AMP kinase activity"/>
    <property type="evidence" value="ECO:0007669"/>
    <property type="project" value="UniProtKB-EC"/>
</dbReference>
<dbReference type="Pfam" id="PF00406">
    <property type="entry name" value="ADK"/>
    <property type="match status" value="1"/>
</dbReference>
<organism evidence="7 8">
    <name type="scientific">candidate division CPR2 bacterium GW2011_GWC2_39_10</name>
    <dbReference type="NCBI Taxonomy" id="1618345"/>
    <lineage>
        <taxon>Bacteria</taxon>
        <taxon>Bacteria division CPR2</taxon>
    </lineage>
</organism>
<accession>A0A0G0LND6</accession>
<dbReference type="CDD" id="cd01428">
    <property type="entry name" value="ADK"/>
    <property type="match status" value="1"/>
</dbReference>
<dbReference type="PRINTS" id="PR00094">
    <property type="entry name" value="ADENYLTKNASE"/>
</dbReference>
<comment type="catalytic activity">
    <reaction evidence="6">
        <text>AMP + ATP = 2 ADP</text>
        <dbReference type="Rhea" id="RHEA:12973"/>
        <dbReference type="ChEBI" id="CHEBI:30616"/>
        <dbReference type="ChEBI" id="CHEBI:456215"/>
        <dbReference type="ChEBI" id="CHEBI:456216"/>
        <dbReference type="EC" id="2.7.4.3"/>
    </reaction>
</comment>
<comment type="subcellular location">
    <subcellularLocation>
        <location evidence="6">Cytoplasm</location>
    </subcellularLocation>
</comment>
<proteinExistence type="inferred from homology"/>
<evidence type="ECO:0000256" key="2">
    <source>
        <dbReference type="ARBA" id="ARBA00022727"/>
    </source>
</evidence>
<dbReference type="AlphaFoldDB" id="A0A0G0LND6"/>